<evidence type="ECO:0000313" key="13">
    <source>
        <dbReference type="EMBL" id="SFJ51388.1"/>
    </source>
</evidence>
<reference evidence="13 14" key="1">
    <citation type="submission" date="2016-10" db="EMBL/GenBank/DDBJ databases">
        <authorList>
            <person name="de Groot N.N."/>
        </authorList>
    </citation>
    <scope>NUCLEOTIDE SEQUENCE [LARGE SCALE GENOMIC DNA]</scope>
    <source>
        <strain evidence="13 14">DSM 44778</strain>
    </source>
</reference>
<keyword evidence="10 11" id="KW-0350">Heme biosynthesis</keyword>
<dbReference type="EC" id="1.3.3.15" evidence="5 11"/>
<evidence type="ECO:0000256" key="1">
    <source>
        <dbReference type="ARBA" id="ARBA00001755"/>
    </source>
</evidence>
<evidence type="ECO:0000313" key="14">
    <source>
        <dbReference type="Proteomes" id="UP000199545"/>
    </source>
</evidence>
<dbReference type="SUPFAM" id="SSF54373">
    <property type="entry name" value="FAD-linked reductases, C-terminal domain"/>
    <property type="match status" value="1"/>
</dbReference>
<dbReference type="AlphaFoldDB" id="A0A1I3RYK0"/>
<comment type="function">
    <text evidence="11">Involved in coproporphyrin-dependent heme b biosynthesis. Catalyzes the oxidation of coproporphyrinogen III to coproporphyrin III.</text>
</comment>
<dbReference type="EMBL" id="FORR01000011">
    <property type="protein sequence ID" value="SFJ51388.1"/>
    <property type="molecule type" value="Genomic_DNA"/>
</dbReference>
<evidence type="ECO:0000256" key="4">
    <source>
        <dbReference type="ARBA" id="ARBA00008310"/>
    </source>
</evidence>
<dbReference type="Proteomes" id="UP000199545">
    <property type="component" value="Unassembled WGS sequence"/>
</dbReference>
<evidence type="ECO:0000256" key="8">
    <source>
        <dbReference type="ARBA" id="ARBA00022827"/>
    </source>
</evidence>
<dbReference type="RefSeq" id="WP_093230545.1">
    <property type="nucleotide sequence ID" value="NZ_FORR01000011.1"/>
</dbReference>
<evidence type="ECO:0000256" key="3">
    <source>
        <dbReference type="ARBA" id="ARBA00004744"/>
    </source>
</evidence>
<gene>
    <name evidence="13" type="ORF">SAMN05421852_11183</name>
</gene>
<organism evidence="13 14">
    <name type="scientific">Thermoflavimicrobium dichotomicum</name>
    <dbReference type="NCBI Taxonomy" id="46223"/>
    <lineage>
        <taxon>Bacteria</taxon>
        <taxon>Bacillati</taxon>
        <taxon>Bacillota</taxon>
        <taxon>Bacilli</taxon>
        <taxon>Bacillales</taxon>
        <taxon>Thermoactinomycetaceae</taxon>
        <taxon>Thermoflavimicrobium</taxon>
    </lineage>
</organism>
<dbReference type="PANTHER" id="PTHR42923">
    <property type="entry name" value="PROTOPORPHYRINOGEN OXIDASE"/>
    <property type="match status" value="1"/>
</dbReference>
<comment type="subcellular location">
    <subcellularLocation>
        <location evidence="11">Cytoplasm</location>
    </subcellularLocation>
</comment>
<comment type="similarity">
    <text evidence="4 11">Belongs to the protoporphyrinogen/coproporphyrinogen oxidase family. Coproporphyrinogen III oxidase subfamily.</text>
</comment>
<protein>
    <recommendedName>
        <fullName evidence="6 11">Coproporphyrinogen III oxidase</fullName>
        <ecNumber evidence="5 11">1.3.3.15</ecNumber>
    </recommendedName>
</protein>
<dbReference type="InterPro" id="IPR004572">
    <property type="entry name" value="Protoporphyrinogen_oxidase"/>
</dbReference>
<dbReference type="NCBIfam" id="NF008845">
    <property type="entry name" value="PRK11883.1-5"/>
    <property type="match status" value="1"/>
</dbReference>
<evidence type="ECO:0000256" key="6">
    <source>
        <dbReference type="ARBA" id="ARBA00019046"/>
    </source>
</evidence>
<dbReference type="InterPro" id="IPR050464">
    <property type="entry name" value="Zeta_carotene_desat/Oxidored"/>
</dbReference>
<dbReference type="SUPFAM" id="SSF51905">
    <property type="entry name" value="FAD/NAD(P)-binding domain"/>
    <property type="match status" value="1"/>
</dbReference>
<dbReference type="Gene3D" id="3.50.50.60">
    <property type="entry name" value="FAD/NAD(P)-binding domain"/>
    <property type="match status" value="1"/>
</dbReference>
<keyword evidence="9 11" id="KW-0560">Oxidoreductase</keyword>
<dbReference type="GO" id="GO:0005737">
    <property type="term" value="C:cytoplasm"/>
    <property type="evidence" value="ECO:0007669"/>
    <property type="project" value="UniProtKB-SubCell"/>
</dbReference>
<dbReference type="PANTHER" id="PTHR42923:SF3">
    <property type="entry name" value="PROTOPORPHYRINOGEN OXIDASE"/>
    <property type="match status" value="1"/>
</dbReference>
<accession>A0A1I3RYK0</accession>
<keyword evidence="8 11" id="KW-0274">FAD</keyword>
<dbReference type="Pfam" id="PF01593">
    <property type="entry name" value="Amino_oxidase"/>
    <property type="match status" value="1"/>
</dbReference>
<proteinExistence type="inferred from homology"/>
<evidence type="ECO:0000256" key="7">
    <source>
        <dbReference type="ARBA" id="ARBA00022630"/>
    </source>
</evidence>
<dbReference type="Gene3D" id="3.90.660.20">
    <property type="entry name" value="Protoporphyrinogen oxidase, mitochondrial, domain 2"/>
    <property type="match status" value="1"/>
</dbReference>
<comment type="cofactor">
    <cofactor evidence="2 11">
        <name>FAD</name>
        <dbReference type="ChEBI" id="CHEBI:57692"/>
    </cofactor>
</comment>
<evidence type="ECO:0000256" key="11">
    <source>
        <dbReference type="RuleBase" id="RU364052"/>
    </source>
</evidence>
<keyword evidence="14" id="KW-1185">Reference proteome</keyword>
<dbReference type="InterPro" id="IPR036188">
    <property type="entry name" value="FAD/NAD-bd_sf"/>
</dbReference>
<dbReference type="NCBIfam" id="TIGR00562">
    <property type="entry name" value="proto_IX_ox"/>
    <property type="match status" value="1"/>
</dbReference>
<feature type="domain" description="Amine oxidase" evidence="12">
    <location>
        <begin position="13"/>
        <end position="460"/>
    </location>
</feature>
<evidence type="ECO:0000256" key="10">
    <source>
        <dbReference type="ARBA" id="ARBA00023133"/>
    </source>
</evidence>
<dbReference type="InterPro" id="IPR002937">
    <property type="entry name" value="Amino_oxidase"/>
</dbReference>
<dbReference type="OrthoDB" id="9805195at2"/>
<evidence type="ECO:0000259" key="12">
    <source>
        <dbReference type="Pfam" id="PF01593"/>
    </source>
</evidence>
<evidence type="ECO:0000256" key="5">
    <source>
        <dbReference type="ARBA" id="ARBA00012402"/>
    </source>
</evidence>
<evidence type="ECO:0000256" key="9">
    <source>
        <dbReference type="ARBA" id="ARBA00023002"/>
    </source>
</evidence>
<comment type="catalytic activity">
    <reaction evidence="1">
        <text>coproporphyrinogen III + 3 O2 = coproporphyrin III + 3 H2O2</text>
        <dbReference type="Rhea" id="RHEA:43436"/>
        <dbReference type="ChEBI" id="CHEBI:15379"/>
        <dbReference type="ChEBI" id="CHEBI:16240"/>
        <dbReference type="ChEBI" id="CHEBI:57309"/>
        <dbReference type="ChEBI" id="CHEBI:131725"/>
        <dbReference type="EC" id="1.3.3.15"/>
    </reaction>
    <physiologicalReaction direction="left-to-right" evidence="1">
        <dbReference type="Rhea" id="RHEA:43437"/>
    </physiologicalReaction>
</comment>
<comment type="pathway">
    <text evidence="3 11">Porphyrin-containing compound metabolism; protoheme biosynthesis.</text>
</comment>
<dbReference type="STRING" id="46223.SAMN05421852_11183"/>
<dbReference type="Gene3D" id="1.10.3110.10">
    <property type="entry name" value="protoporphyrinogen ix oxidase, domain 3"/>
    <property type="match status" value="1"/>
</dbReference>
<name>A0A1I3RYK0_9BACL</name>
<dbReference type="UniPathway" id="UPA00252"/>
<dbReference type="GO" id="GO:0004729">
    <property type="term" value="F:oxygen-dependent protoporphyrinogen oxidase activity"/>
    <property type="evidence" value="ECO:0007669"/>
    <property type="project" value="UniProtKB-UniRule"/>
</dbReference>
<keyword evidence="7 11" id="KW-0285">Flavoprotein</keyword>
<evidence type="ECO:0000256" key="2">
    <source>
        <dbReference type="ARBA" id="ARBA00001974"/>
    </source>
</evidence>
<keyword evidence="11" id="KW-0963">Cytoplasm</keyword>
<dbReference type="GO" id="GO:0006783">
    <property type="term" value="P:heme biosynthetic process"/>
    <property type="evidence" value="ECO:0007669"/>
    <property type="project" value="UniProtKB-UniRule"/>
</dbReference>
<sequence length="472" mass="53120">MSEYQIVIIGGGITGLSAAYYLYKTAKEQKTSVHITLLEEQQRLGGKIWTERWNGFVMEKGPDSFLERKASAKQLALDLGLEDQLVRNRTGQAYILHKGKLHPIPEGAVMGVPTQISPFIATRLFSISGKMRASLDLFLPRQSIEGDISVGEFFRRRLGNEVVDHLIEPLLSGIYAGNLDRLSLKATFPQFAQMEEKYRSLILGMKKTRPAKKLPGEEKGQFLTLKNGLSTLVEAIGKELPPETIHLGCKIKEIQRENHRYQLSCENGHTFLADAVIVTTPFPSLQKMMPSFTHPQPVQSVPATSVATVILGFDSQDVQIPYEGTGFVVPRTENTTITACTWTNKKWPHTTPEGKILMRCYVGRSGDEAIVDEPDEIILQRVRQDLAKVMHIEKEPLFYRVTRWHRSMPQYTVGHADWVKQLEETLHHHFPGLFFAGASYHGVGIPDCIDQGKRAVEEVLQYIHTHSHTTNG</sequence>